<organism evidence="1 2">
    <name type="scientific">Shewanella maritima</name>
    <dbReference type="NCBI Taxonomy" id="2520507"/>
    <lineage>
        <taxon>Bacteria</taxon>
        <taxon>Pseudomonadati</taxon>
        <taxon>Pseudomonadota</taxon>
        <taxon>Gammaproteobacteria</taxon>
        <taxon>Alteromonadales</taxon>
        <taxon>Shewanellaceae</taxon>
        <taxon>Shewanella</taxon>
    </lineage>
</organism>
<proteinExistence type="predicted"/>
<dbReference type="KEGG" id="smai:EXU30_00350"/>
<sequence>MNEHLSKAMKLHRDIVMINEFLLKRLAPEQAQAELNAKVAVLLGELDDELSYMEEEVSCELKHVQAA</sequence>
<name>A0A411PD64_9GAMM</name>
<reference evidence="1 2" key="1">
    <citation type="submission" date="2019-02" db="EMBL/GenBank/DDBJ databases">
        <title>Shewanella sp. D4-2 isolated from Dokdo Island.</title>
        <authorList>
            <person name="Baek K."/>
        </authorList>
    </citation>
    <scope>NUCLEOTIDE SEQUENCE [LARGE SCALE GENOMIC DNA]</scope>
    <source>
        <strain evidence="1 2">D4-2</strain>
    </source>
</reference>
<protein>
    <submittedName>
        <fullName evidence="1">Uncharacterized protein</fullName>
    </submittedName>
</protein>
<gene>
    <name evidence="1" type="ORF">EXU30_00350</name>
</gene>
<dbReference type="EMBL" id="CP036200">
    <property type="protein sequence ID" value="QBF81320.1"/>
    <property type="molecule type" value="Genomic_DNA"/>
</dbReference>
<accession>A0A411PD64</accession>
<dbReference type="Proteomes" id="UP000291106">
    <property type="component" value="Chromosome"/>
</dbReference>
<dbReference type="OrthoDB" id="6272686at2"/>
<dbReference type="AlphaFoldDB" id="A0A411PD64"/>
<evidence type="ECO:0000313" key="2">
    <source>
        <dbReference type="Proteomes" id="UP000291106"/>
    </source>
</evidence>
<evidence type="ECO:0000313" key="1">
    <source>
        <dbReference type="EMBL" id="QBF81320.1"/>
    </source>
</evidence>
<keyword evidence="2" id="KW-1185">Reference proteome</keyword>
<dbReference type="RefSeq" id="WP_130597300.1">
    <property type="nucleotide sequence ID" value="NZ_CP036200.1"/>
</dbReference>